<accession>W5USP2</accession>
<feature type="region of interest" description="Disordered" evidence="1">
    <location>
        <begin position="371"/>
        <end position="420"/>
    </location>
</feature>
<feature type="compositionally biased region" description="Polar residues" evidence="1">
    <location>
        <begin position="399"/>
        <end position="411"/>
    </location>
</feature>
<reference evidence="2 3" key="1">
    <citation type="journal article" date="2014" name="Genome Announc.">
        <title>Complete Genome Sequence of Mycoplasma bovoculi Strain M165/69T (ATCC 29104).</title>
        <authorList>
            <person name="Calcutt M.J."/>
            <person name="Foecking M.F."/>
        </authorList>
    </citation>
    <scope>NUCLEOTIDE SEQUENCE [LARGE SCALE GENOMIC DNA]</scope>
    <source>
        <strain evidence="2">M165/69</strain>
    </source>
</reference>
<dbReference type="HOGENOM" id="CLU_485562_0_0_14"/>
<keyword evidence="3" id="KW-1185">Reference proteome</keyword>
<protein>
    <submittedName>
        <fullName evidence="2">Putative lipoprotein</fullName>
    </submittedName>
</protein>
<organism evidence="2 3">
    <name type="scientific">Mesomycoplasma bovoculi M165/69</name>
    <dbReference type="NCBI Taxonomy" id="743966"/>
    <lineage>
        <taxon>Bacteria</taxon>
        <taxon>Bacillati</taxon>
        <taxon>Mycoplasmatota</taxon>
        <taxon>Mycoplasmoidales</taxon>
        <taxon>Metamycoplasmataceae</taxon>
        <taxon>Mesomycoplasma</taxon>
    </lineage>
</organism>
<evidence type="ECO:0000313" key="3">
    <source>
        <dbReference type="Proteomes" id="UP000019229"/>
    </source>
</evidence>
<dbReference type="RefSeq" id="WP_022934950.1">
    <property type="nucleotide sequence ID" value="NZ_CP007154.1"/>
</dbReference>
<sequence>MKKSLTKLLFLSSSVFVPITFVSCATIQDKKTQENKENLPINPQELLKNIIDVPLGIETQNVDTFYYQIIASYVGKNFSNLNGKFNDMLQTASQLGNKIEDAAKYKEILSETINKIKEIANLIDTDFGVYEQNSFADFKVKLDKSLDDLKAIDNQTQNDEKAKETIAKLTNIIRSINNERFDTINKIDWQTYFDSKKNDDGFKKYVQRFYEGTSYLDASEYLDKWRELGTYSKNKKDIITGYNWFYNYGAGFNKGNINFNPLYLYNSLALQLAKKTYAAEIAKNEKPSVVPISHNSLANLDDVIENASNGHENAFWFDYDFNKLNYIKGVIEGSLKDTSIDFGIFKKSIFDQQYKLMNYFQQMVEDANKKYNQKDVNKSTEKDKKIENSVENKEDSKTQDTQTNPKNPNEQKTQDAKIKQNQGNETEIKFYLKPYFFQDSQTKANSANQLENVIYKLYLVEQTTNKPKNVDPNVLITAPNFSIEELDAAEKSGNNNNPKKIKVISLTRRITINNFLTTENNTIEPQNWQFNKDLFVHTLWNVLAVDQGFPLPFDASLLKDN</sequence>
<dbReference type="Proteomes" id="UP000019229">
    <property type="component" value="Chromosome"/>
</dbReference>
<feature type="compositionally biased region" description="Basic and acidic residues" evidence="1">
    <location>
        <begin position="371"/>
        <end position="398"/>
    </location>
</feature>
<proteinExistence type="predicted"/>
<evidence type="ECO:0000256" key="1">
    <source>
        <dbReference type="SAM" id="MobiDB-lite"/>
    </source>
</evidence>
<dbReference type="PROSITE" id="PS51257">
    <property type="entry name" value="PROKAR_LIPOPROTEIN"/>
    <property type="match status" value="1"/>
</dbReference>
<dbReference type="OrthoDB" id="9811744at2"/>
<dbReference type="EMBL" id="CP007154">
    <property type="protein sequence ID" value="AHH45152.1"/>
    <property type="molecule type" value="Genomic_DNA"/>
</dbReference>
<keyword evidence="2" id="KW-0449">Lipoprotein</keyword>
<dbReference type="STRING" id="743966.MYB_00700"/>
<dbReference type="AlphaFoldDB" id="W5USP2"/>
<dbReference type="KEGG" id="mbc:MYB_00700"/>
<evidence type="ECO:0000313" key="2">
    <source>
        <dbReference type="EMBL" id="AHH45152.1"/>
    </source>
</evidence>
<gene>
    <name evidence="2" type="ORF">MYB_00700</name>
</gene>
<name>W5USP2_9BACT</name>
<dbReference type="PATRIC" id="fig|743966.3.peg.138"/>